<dbReference type="EMBL" id="JBHSWE010000001">
    <property type="protein sequence ID" value="MFC6669571.1"/>
    <property type="molecule type" value="Genomic_DNA"/>
</dbReference>
<dbReference type="NCBIfam" id="TIGR00252">
    <property type="entry name" value="YraN family protein"/>
    <property type="match status" value="1"/>
</dbReference>
<proteinExistence type="inferred from homology"/>
<name>A0ABW1ZWL2_9GAMM</name>
<accession>A0ABW1ZWL2</accession>
<gene>
    <name evidence="3" type="ORF">ACFQDL_05270</name>
</gene>
<evidence type="ECO:0000256" key="1">
    <source>
        <dbReference type="ARBA" id="ARBA00006738"/>
    </source>
</evidence>
<dbReference type="Gene3D" id="3.40.1350.10">
    <property type="match status" value="1"/>
</dbReference>
<dbReference type="NCBIfam" id="NF009150">
    <property type="entry name" value="PRK12497.1-3"/>
    <property type="match status" value="1"/>
</dbReference>
<reference evidence="4" key="1">
    <citation type="journal article" date="2019" name="Int. J. Syst. Evol. Microbiol.">
        <title>The Global Catalogue of Microorganisms (GCM) 10K type strain sequencing project: providing services to taxonomists for standard genome sequencing and annotation.</title>
        <authorList>
            <consortium name="The Broad Institute Genomics Platform"/>
            <consortium name="The Broad Institute Genome Sequencing Center for Infectious Disease"/>
            <person name="Wu L."/>
            <person name="Ma J."/>
        </authorList>
    </citation>
    <scope>NUCLEOTIDE SEQUENCE [LARGE SCALE GENOMIC DNA]</scope>
    <source>
        <strain evidence="4">NBRC 111756</strain>
    </source>
</reference>
<protein>
    <recommendedName>
        <fullName evidence="2">UPF0102 protein ACFQDL_05270</fullName>
    </recommendedName>
</protein>
<keyword evidence="4" id="KW-1185">Reference proteome</keyword>
<dbReference type="InterPro" id="IPR003509">
    <property type="entry name" value="UPF0102_YraN-like"/>
</dbReference>
<dbReference type="PANTHER" id="PTHR34039:SF1">
    <property type="entry name" value="UPF0102 PROTEIN YRAN"/>
    <property type="match status" value="1"/>
</dbReference>
<evidence type="ECO:0000313" key="4">
    <source>
        <dbReference type="Proteomes" id="UP001596422"/>
    </source>
</evidence>
<evidence type="ECO:0000313" key="3">
    <source>
        <dbReference type="EMBL" id="MFC6669571.1"/>
    </source>
</evidence>
<dbReference type="RefSeq" id="WP_379908124.1">
    <property type="nucleotide sequence ID" value="NZ_JBHSWE010000001.1"/>
</dbReference>
<dbReference type="PANTHER" id="PTHR34039">
    <property type="entry name" value="UPF0102 PROTEIN YRAN"/>
    <property type="match status" value="1"/>
</dbReference>
<dbReference type="InterPro" id="IPR011856">
    <property type="entry name" value="tRNA_endonuc-like_dom_sf"/>
</dbReference>
<evidence type="ECO:0000256" key="2">
    <source>
        <dbReference type="HAMAP-Rule" id="MF_00048"/>
    </source>
</evidence>
<dbReference type="SUPFAM" id="SSF52980">
    <property type="entry name" value="Restriction endonuclease-like"/>
    <property type="match status" value="1"/>
</dbReference>
<dbReference type="HAMAP" id="MF_00048">
    <property type="entry name" value="UPF0102"/>
    <property type="match status" value="1"/>
</dbReference>
<comment type="similarity">
    <text evidence="1 2">Belongs to the UPF0102 family.</text>
</comment>
<comment type="caution">
    <text evidence="3">The sequence shown here is derived from an EMBL/GenBank/DDBJ whole genome shotgun (WGS) entry which is preliminary data.</text>
</comment>
<sequence length="119" mass="13843">MDRQASGRAAEDRALSWLQHQGLHLLERNFRCRLGEIDLIMEDRDCLVFVEVRKRGRTSRVDAASSVDSRKQQKIILTAQYYLSRFPQRANQPCRFDLIALASDSETATPLWYKDAFRP</sequence>
<dbReference type="InterPro" id="IPR011335">
    <property type="entry name" value="Restrct_endonuc-II-like"/>
</dbReference>
<dbReference type="Proteomes" id="UP001596422">
    <property type="component" value="Unassembled WGS sequence"/>
</dbReference>
<dbReference type="Pfam" id="PF02021">
    <property type="entry name" value="UPF0102"/>
    <property type="match status" value="1"/>
</dbReference>
<organism evidence="3 4">
    <name type="scientific">Marinobacterium aestuariivivens</name>
    <dbReference type="NCBI Taxonomy" id="1698799"/>
    <lineage>
        <taxon>Bacteria</taxon>
        <taxon>Pseudomonadati</taxon>
        <taxon>Pseudomonadota</taxon>
        <taxon>Gammaproteobacteria</taxon>
        <taxon>Oceanospirillales</taxon>
        <taxon>Oceanospirillaceae</taxon>
        <taxon>Marinobacterium</taxon>
    </lineage>
</organism>